<dbReference type="RefSeq" id="WP_290253403.1">
    <property type="nucleotide sequence ID" value="NZ_JAUGQQ010000001.1"/>
</dbReference>
<reference evidence="2 3" key="1">
    <citation type="submission" date="2023-06" db="EMBL/GenBank/DDBJ databases">
        <authorList>
            <person name="Ye Y.-Q."/>
            <person name="Du Z.-J."/>
        </authorList>
    </citation>
    <scope>NUCLEOTIDE SEQUENCE [LARGE SCALE GENOMIC DNA]</scope>
    <source>
        <strain evidence="2 3">SDUM287046</strain>
    </source>
</reference>
<evidence type="ECO:0000313" key="2">
    <source>
        <dbReference type="EMBL" id="MDN3723328.1"/>
    </source>
</evidence>
<feature type="transmembrane region" description="Helical" evidence="1">
    <location>
        <begin position="262"/>
        <end position="284"/>
    </location>
</feature>
<comment type="caution">
    <text evidence="2">The sequence shown here is derived from an EMBL/GenBank/DDBJ whole genome shotgun (WGS) entry which is preliminary data.</text>
</comment>
<name>A0ABT8DET8_9FLAO</name>
<evidence type="ECO:0000313" key="3">
    <source>
        <dbReference type="Proteomes" id="UP001244787"/>
    </source>
</evidence>
<accession>A0ABT8DET8</accession>
<evidence type="ECO:0000256" key="1">
    <source>
        <dbReference type="SAM" id="Phobius"/>
    </source>
</evidence>
<protein>
    <submittedName>
        <fullName evidence="2">Dialkylresorcinol condensing enzyme DarA</fullName>
    </submittedName>
</protein>
<dbReference type="Gene3D" id="3.40.50.360">
    <property type="match status" value="1"/>
</dbReference>
<keyword evidence="3" id="KW-1185">Reference proteome</keyword>
<keyword evidence="1" id="KW-0472">Membrane</keyword>
<sequence length="305" mass="34896">MKEVLIIYYTQTGQLLEILKQIASSIADENTNISYCELIPKEKFPFPWTQSEFYGAFPETFLQIPVPMEEIPFNIRQKKYDLIILGYTTWYLTPSIPVNSFLKSEQAKNLLANTPVVTVSASRNMWIMAQEKVKKLLVANKAKLVGNIALVDKNINHISVITIVHWLMGGKKTRMLGIFPKPGIAAADIIASSRFGKPIKTALHTANFDTLQKNLLSEGAVKINPSLIATDIRGNVVFTKWANHLIKKKGRERSKWLVFFKYYLLFAIWLIAPIVFIVFLLTYFPKYRKIKRDKAYYSSVALKQD</sequence>
<keyword evidence="1" id="KW-0812">Transmembrane</keyword>
<dbReference type="EMBL" id="JAUGQQ010000001">
    <property type="protein sequence ID" value="MDN3723328.1"/>
    <property type="molecule type" value="Genomic_DNA"/>
</dbReference>
<gene>
    <name evidence="2" type="ORF">QRD02_02960</name>
</gene>
<organism evidence="2 3">
    <name type="scientific">Aequorivita aurantiaca</name>
    <dbReference type="NCBI Taxonomy" id="3053356"/>
    <lineage>
        <taxon>Bacteria</taxon>
        <taxon>Pseudomonadati</taxon>
        <taxon>Bacteroidota</taxon>
        <taxon>Flavobacteriia</taxon>
        <taxon>Flavobacteriales</taxon>
        <taxon>Flavobacteriaceae</taxon>
        <taxon>Aequorivita</taxon>
    </lineage>
</organism>
<dbReference type="InterPro" id="IPR029039">
    <property type="entry name" value="Flavoprotein-like_sf"/>
</dbReference>
<dbReference type="SUPFAM" id="SSF52218">
    <property type="entry name" value="Flavoproteins"/>
    <property type="match status" value="1"/>
</dbReference>
<keyword evidence="1" id="KW-1133">Transmembrane helix</keyword>
<proteinExistence type="predicted"/>
<dbReference type="Proteomes" id="UP001244787">
    <property type="component" value="Unassembled WGS sequence"/>
</dbReference>